<dbReference type="AlphaFoldDB" id="A0A250KPI1"/>
<protein>
    <submittedName>
        <fullName evidence="1">Uncharacterized protein</fullName>
    </submittedName>
</protein>
<proteinExistence type="predicted"/>
<dbReference type="OrthoDB" id="1072061at2"/>
<organism evidence="1 2">
    <name type="scientific">Prevotella melaninogenica</name>
    <dbReference type="NCBI Taxonomy" id="28132"/>
    <lineage>
        <taxon>Bacteria</taxon>
        <taxon>Pseudomonadati</taxon>
        <taxon>Bacteroidota</taxon>
        <taxon>Bacteroidia</taxon>
        <taxon>Bacteroidales</taxon>
        <taxon>Prevotellaceae</taxon>
        <taxon>Prevotella</taxon>
    </lineage>
</organism>
<dbReference type="RefSeq" id="WP_120174941.1">
    <property type="nucleotide sequence ID" value="NZ_AP018050.1"/>
</dbReference>
<name>A0A250KPI1_9BACT</name>
<evidence type="ECO:0000313" key="1">
    <source>
        <dbReference type="EMBL" id="BBA29813.1"/>
    </source>
</evidence>
<dbReference type="Proteomes" id="UP000267517">
    <property type="component" value="Chromosome II"/>
</dbReference>
<sequence length="85" mass="10225">MKRIKIIRVLATYICHDPFAYSPIWTWDGFPPIIYTERERILPVLKEWEQKGYLTLIYDEKIAFILNAEKLPSKEKLIEESRNIK</sequence>
<gene>
    <name evidence="1" type="ORF">PMEL_200337</name>
</gene>
<evidence type="ECO:0000313" key="2">
    <source>
        <dbReference type="Proteomes" id="UP000267517"/>
    </source>
</evidence>
<dbReference type="EMBL" id="AP018050">
    <property type="protein sequence ID" value="BBA29813.1"/>
    <property type="molecule type" value="Genomic_DNA"/>
</dbReference>
<reference evidence="1 2" key="1">
    <citation type="submission" date="2017-05" db="EMBL/GenBank/DDBJ databases">
        <title>whole genome sequence of Prevotella melaninogenica GAI 07411.</title>
        <authorList>
            <person name="Kondo Y."/>
            <person name="Hoshino T."/>
        </authorList>
    </citation>
    <scope>NUCLEOTIDE SEQUENCE [LARGE SCALE GENOMIC DNA]</scope>
    <source>
        <strain evidence="1 2">GAI 07411</strain>
    </source>
</reference>
<accession>A0A250KPI1</accession>